<proteinExistence type="predicted"/>
<dbReference type="GO" id="GO:0006310">
    <property type="term" value="P:DNA recombination"/>
    <property type="evidence" value="ECO:0007669"/>
    <property type="project" value="UniProtKB-KW"/>
</dbReference>
<gene>
    <name evidence="2" type="ORF">LKD48_06890</name>
</gene>
<comment type="caution">
    <text evidence="2">The sequence shown here is derived from an EMBL/GenBank/DDBJ whole genome shotgun (WGS) entry which is preliminary data.</text>
</comment>
<sequence length="341" mass="38472">MEESQTSSKKRRRNSAEKLLAKQKDYTFSSEDLLTLDHWEQTLKNQRTRSTYIGAILLVCDYYRKPIHEITPEEWVLYVNSVMPDQIVKREISVSTSRIRYYAIIGFLDFYSINHPSYVETSDQFLNPAHAPTPKVNKYPTAVQMASILQAMKKADIQVYVAALLAYECALAPSEIIELQTSSFIRNGEDGTCMLSVPGKAKRLIVIREDLMEEIEHFFSMGGYYGDDWLLHNKYGGQMRASVLQRACRKAQQEVIDTGIILEPYSLISIRSAAIHRFLMSDGAKGTSTAQYAGISEAYALQMQSVGLASAVQLPGTKRGYTISDLLDSSNEESSKKTQQK</sequence>
<name>A0AAE3E501_9FIRM</name>
<dbReference type="AlphaFoldDB" id="A0AAE3E501"/>
<dbReference type="GO" id="GO:0003677">
    <property type="term" value="F:DNA binding"/>
    <property type="evidence" value="ECO:0007669"/>
    <property type="project" value="InterPro"/>
</dbReference>
<organism evidence="2 3">
    <name type="scientific">Anthropogastromicrobium aceti</name>
    <dbReference type="NCBI Taxonomy" id="2981768"/>
    <lineage>
        <taxon>Bacteria</taxon>
        <taxon>Bacillati</taxon>
        <taxon>Bacillota</taxon>
        <taxon>Clostridia</taxon>
        <taxon>Lachnospirales</taxon>
        <taxon>Lachnospiraceae</taxon>
        <taxon>Anthropogastromicrobium</taxon>
    </lineage>
</organism>
<dbReference type="SUPFAM" id="SSF56349">
    <property type="entry name" value="DNA breaking-rejoining enzymes"/>
    <property type="match status" value="1"/>
</dbReference>
<dbReference type="EMBL" id="JAJEQN010000013">
    <property type="protein sequence ID" value="MCC2221372.1"/>
    <property type="molecule type" value="Genomic_DNA"/>
</dbReference>
<dbReference type="InterPro" id="IPR011010">
    <property type="entry name" value="DNA_brk_join_enz"/>
</dbReference>
<dbReference type="InterPro" id="IPR013762">
    <property type="entry name" value="Integrase-like_cat_sf"/>
</dbReference>
<dbReference type="Gene3D" id="1.10.443.10">
    <property type="entry name" value="Intergrase catalytic core"/>
    <property type="match status" value="1"/>
</dbReference>
<dbReference type="RefSeq" id="WP_308731571.1">
    <property type="nucleotide sequence ID" value="NZ_JAJEQN010000013.1"/>
</dbReference>
<keyword evidence="1" id="KW-0233">DNA recombination</keyword>
<evidence type="ECO:0000313" key="3">
    <source>
        <dbReference type="Proteomes" id="UP001198200"/>
    </source>
</evidence>
<reference evidence="2 3" key="1">
    <citation type="submission" date="2021-10" db="EMBL/GenBank/DDBJ databases">
        <title>Anaerobic single-cell dispensing facilitates the cultivation of human gut bacteria.</title>
        <authorList>
            <person name="Afrizal A."/>
        </authorList>
    </citation>
    <scope>NUCLEOTIDE SEQUENCE [LARGE SCALE GENOMIC DNA]</scope>
    <source>
        <strain evidence="2 3">CLA-AA-H224</strain>
    </source>
</reference>
<accession>A0AAE3E501</accession>
<keyword evidence="3" id="KW-1185">Reference proteome</keyword>
<evidence type="ECO:0000313" key="2">
    <source>
        <dbReference type="EMBL" id="MCC2221372.1"/>
    </source>
</evidence>
<protein>
    <submittedName>
        <fullName evidence="2">Site-specific integrase</fullName>
    </submittedName>
</protein>
<evidence type="ECO:0000256" key="1">
    <source>
        <dbReference type="ARBA" id="ARBA00023172"/>
    </source>
</evidence>
<dbReference type="GO" id="GO:0015074">
    <property type="term" value="P:DNA integration"/>
    <property type="evidence" value="ECO:0007669"/>
    <property type="project" value="InterPro"/>
</dbReference>
<dbReference type="Proteomes" id="UP001198200">
    <property type="component" value="Unassembled WGS sequence"/>
</dbReference>